<sequence>VKVNHQFNRNFYVLVVSKSNPQISPFNYIPEGLRTGQSWT</sequence>
<gene>
    <name evidence="1" type="ORF">METZ01_LOCUS487603</name>
</gene>
<evidence type="ECO:0000313" key="1">
    <source>
        <dbReference type="EMBL" id="SVE34749.1"/>
    </source>
</evidence>
<organism evidence="1">
    <name type="scientific">marine metagenome</name>
    <dbReference type="NCBI Taxonomy" id="408172"/>
    <lineage>
        <taxon>unclassified sequences</taxon>
        <taxon>metagenomes</taxon>
        <taxon>ecological metagenomes</taxon>
    </lineage>
</organism>
<accession>A0A383CRR7</accession>
<dbReference type="EMBL" id="UINC01211027">
    <property type="protein sequence ID" value="SVE34749.1"/>
    <property type="molecule type" value="Genomic_DNA"/>
</dbReference>
<proteinExistence type="predicted"/>
<protein>
    <submittedName>
        <fullName evidence="1">Uncharacterized protein</fullName>
    </submittedName>
</protein>
<dbReference type="AlphaFoldDB" id="A0A383CRR7"/>
<feature type="non-terminal residue" evidence="1">
    <location>
        <position position="1"/>
    </location>
</feature>
<reference evidence="1" key="1">
    <citation type="submission" date="2018-05" db="EMBL/GenBank/DDBJ databases">
        <authorList>
            <person name="Lanie J.A."/>
            <person name="Ng W.-L."/>
            <person name="Kazmierczak K.M."/>
            <person name="Andrzejewski T.M."/>
            <person name="Davidsen T.M."/>
            <person name="Wayne K.J."/>
            <person name="Tettelin H."/>
            <person name="Glass J.I."/>
            <person name="Rusch D."/>
            <person name="Podicherti R."/>
            <person name="Tsui H.-C.T."/>
            <person name="Winkler M.E."/>
        </authorList>
    </citation>
    <scope>NUCLEOTIDE SEQUENCE</scope>
</reference>
<name>A0A383CRR7_9ZZZZ</name>